<evidence type="ECO:0000256" key="5">
    <source>
        <dbReference type="ARBA" id="ARBA00022989"/>
    </source>
</evidence>
<keyword evidence="6" id="KW-0406">Ion transport</keyword>
<evidence type="ECO:0000256" key="2">
    <source>
        <dbReference type="ARBA" id="ARBA00022448"/>
    </source>
</evidence>
<evidence type="ECO:0000256" key="8">
    <source>
        <dbReference type="ARBA" id="ARBA00043980"/>
    </source>
</evidence>
<dbReference type="GO" id="GO:1902600">
    <property type="term" value="P:proton transmembrane transport"/>
    <property type="evidence" value="ECO:0007669"/>
    <property type="project" value="UniProtKB-KW"/>
</dbReference>
<name>A0A386B0N0_CODAR</name>
<keyword evidence="10" id="KW-0150">Chloroplast</keyword>
<dbReference type="PANTHER" id="PTHR33650">
    <property type="entry name" value="CHLOROPLAST ENVELOPE MEMBRANE PROTEIN-RELATED"/>
    <property type="match status" value="1"/>
</dbReference>
<protein>
    <submittedName>
        <fullName evidence="10">Envelope membrane protein</fullName>
    </submittedName>
</protein>
<gene>
    <name evidence="10" type="primary">cemA</name>
</gene>
<organism evidence="10">
    <name type="scientific">Codium arabicum</name>
    <name type="common">Green alga</name>
    <dbReference type="NCBI Taxonomy" id="221038"/>
    <lineage>
        <taxon>Eukaryota</taxon>
        <taxon>Viridiplantae</taxon>
        <taxon>Chlorophyta</taxon>
        <taxon>core chlorophytes</taxon>
        <taxon>Ulvophyceae</taxon>
        <taxon>TCBD clade</taxon>
        <taxon>Bryopsidales</taxon>
        <taxon>Bryopsidineae</taxon>
        <taxon>Codiaceae</taxon>
        <taxon>Codium</taxon>
    </lineage>
</organism>
<reference evidence="10" key="1">
    <citation type="submission" date="2018-07" db="EMBL/GenBank/DDBJ databases">
        <authorList>
            <person name="Quirk P.G."/>
            <person name="Krulwich T.A."/>
        </authorList>
    </citation>
    <scope>NUCLEOTIDE SEQUENCE</scope>
</reference>
<dbReference type="EMBL" id="MH591107">
    <property type="protein sequence ID" value="AYC65213.1"/>
    <property type="molecule type" value="Genomic_DNA"/>
</dbReference>
<reference evidence="10" key="2">
    <citation type="journal article" date="2019" name="Mol. Phylogenet. Evol.">
        <title>Reassessment of the classification of bryopsidales (chlorophyta) based on chloroplast phylogenomic analyses.</title>
        <authorList>
            <person name="Cremen M.C."/>
            <person name="Leliaert F."/>
            <person name="West J."/>
            <person name="Lam D.W."/>
            <person name="Shimada S."/>
            <person name="Lopez-Bautista J.M."/>
            <person name="Verbruggen H."/>
        </authorList>
    </citation>
    <scope>NUCLEOTIDE SEQUENCE</scope>
</reference>
<sequence length="265" mass="31708">MTFPKSFEKLGLIPRSIYRTTIRFCQQLFNSSTFLVLEEFRFSRYQTIASCKCLINLIFLPFIMYLILFYLISFILTPIFEYKMNQINLYTLNQKQRHYILIQNKQDQVFFDYLITKTATSEINSSFFKTIIQTETTTQKTEFYKTLTNWCLFFICWYLLRKSVPQLIILKSFLLEVFSNLSDPKKAFLLILSTDLLVGFHSSQIWKLSLEILLTYLNLQFSQNFILVIISIFPVFLDTIFKYWIFRFLNKISPSTVAIYHNMIE</sequence>
<keyword evidence="4" id="KW-0375">Hydrogen ion transport</keyword>
<comment type="subcellular location">
    <subcellularLocation>
        <location evidence="1">Membrane</location>
        <topology evidence="1">Multi-pass membrane protein</topology>
    </subcellularLocation>
</comment>
<evidence type="ECO:0000256" key="7">
    <source>
        <dbReference type="ARBA" id="ARBA00023136"/>
    </source>
</evidence>
<keyword evidence="10" id="KW-0934">Plastid</keyword>
<comment type="similarity">
    <text evidence="8">Belongs to the CemA family.</text>
</comment>
<keyword evidence="3 9" id="KW-0812">Transmembrane</keyword>
<dbReference type="RefSeq" id="YP_009519278.1">
    <property type="nucleotide sequence ID" value="NC_039524.1"/>
</dbReference>
<accession>A0A386B0N0</accession>
<proteinExistence type="inferred from homology"/>
<dbReference type="InterPro" id="IPR004282">
    <property type="entry name" value="CemA"/>
</dbReference>
<evidence type="ECO:0000256" key="6">
    <source>
        <dbReference type="ARBA" id="ARBA00023065"/>
    </source>
</evidence>
<dbReference type="GO" id="GO:0016020">
    <property type="term" value="C:membrane"/>
    <property type="evidence" value="ECO:0007669"/>
    <property type="project" value="UniProtKB-SubCell"/>
</dbReference>
<evidence type="ECO:0000256" key="9">
    <source>
        <dbReference type="SAM" id="Phobius"/>
    </source>
</evidence>
<dbReference type="Pfam" id="PF03040">
    <property type="entry name" value="CemA"/>
    <property type="match status" value="1"/>
</dbReference>
<evidence type="ECO:0000256" key="4">
    <source>
        <dbReference type="ARBA" id="ARBA00022781"/>
    </source>
</evidence>
<dbReference type="GeneID" id="38279183"/>
<evidence type="ECO:0000313" key="10">
    <source>
        <dbReference type="EMBL" id="AYC65213.1"/>
    </source>
</evidence>
<evidence type="ECO:0000256" key="1">
    <source>
        <dbReference type="ARBA" id="ARBA00004141"/>
    </source>
</evidence>
<dbReference type="AlphaFoldDB" id="A0A386B0N0"/>
<keyword evidence="5 9" id="KW-1133">Transmembrane helix</keyword>
<evidence type="ECO:0000256" key="3">
    <source>
        <dbReference type="ARBA" id="ARBA00022692"/>
    </source>
</evidence>
<geneLocation type="chloroplast" evidence="10"/>
<keyword evidence="7 9" id="KW-0472">Membrane</keyword>
<feature type="transmembrane region" description="Helical" evidence="9">
    <location>
        <begin position="54"/>
        <end position="80"/>
    </location>
</feature>
<keyword evidence="2" id="KW-0813">Transport</keyword>
<feature type="transmembrane region" description="Helical" evidence="9">
    <location>
        <begin position="225"/>
        <end position="245"/>
    </location>
</feature>
<dbReference type="PANTHER" id="PTHR33650:SF2">
    <property type="entry name" value="CHLOROPLAST ENVELOPE MEMBRANE PROTEIN"/>
    <property type="match status" value="1"/>
</dbReference>